<dbReference type="SUPFAM" id="SSF51069">
    <property type="entry name" value="Carbonic anhydrase"/>
    <property type="match status" value="1"/>
</dbReference>
<evidence type="ECO:0000256" key="4">
    <source>
        <dbReference type="ARBA" id="ARBA00012925"/>
    </source>
</evidence>
<dbReference type="Gene3D" id="3.10.200.10">
    <property type="entry name" value="Alpha carbonic anhydrase"/>
    <property type="match status" value="1"/>
</dbReference>
<evidence type="ECO:0000313" key="13">
    <source>
        <dbReference type="Proteomes" id="UP001589609"/>
    </source>
</evidence>
<dbReference type="CDD" id="cd03124">
    <property type="entry name" value="alpha_CA_prokaryotic_like"/>
    <property type="match status" value="1"/>
</dbReference>
<dbReference type="InterPro" id="IPR023561">
    <property type="entry name" value="Carbonic_anhydrase_a-class"/>
</dbReference>
<dbReference type="PROSITE" id="PS00162">
    <property type="entry name" value="ALPHA_CA_1"/>
    <property type="match status" value="1"/>
</dbReference>
<reference evidence="12 13" key="1">
    <citation type="submission" date="2024-09" db="EMBL/GenBank/DDBJ databases">
        <authorList>
            <person name="Sun Q."/>
            <person name="Mori K."/>
        </authorList>
    </citation>
    <scope>NUCLEOTIDE SEQUENCE [LARGE SCALE GENOMIC DNA]</scope>
    <source>
        <strain evidence="12 13">JCM 11201</strain>
    </source>
</reference>
<comment type="catalytic activity">
    <reaction evidence="9 10">
        <text>hydrogencarbonate + H(+) = CO2 + H2O</text>
        <dbReference type="Rhea" id="RHEA:10748"/>
        <dbReference type="ChEBI" id="CHEBI:15377"/>
        <dbReference type="ChEBI" id="CHEBI:15378"/>
        <dbReference type="ChEBI" id="CHEBI:16526"/>
        <dbReference type="ChEBI" id="CHEBI:17544"/>
        <dbReference type="EC" id="4.2.1.1"/>
    </reaction>
</comment>
<comment type="caution">
    <text evidence="12">The sequence shown here is derived from an EMBL/GenBank/DDBJ whole genome shotgun (WGS) entry which is preliminary data.</text>
</comment>
<feature type="chain" id="PRO_5044963131" description="Carbonic anhydrase" evidence="10">
    <location>
        <begin position="24"/>
        <end position="250"/>
    </location>
</feature>
<accession>A0ABV5WEW1</accession>
<dbReference type="PANTHER" id="PTHR18952">
    <property type="entry name" value="CARBONIC ANHYDRASE"/>
    <property type="match status" value="1"/>
</dbReference>
<evidence type="ECO:0000256" key="5">
    <source>
        <dbReference type="ARBA" id="ARBA00014628"/>
    </source>
</evidence>
<comment type="function">
    <text evidence="2 10">Reversible hydration of carbon dioxide.</text>
</comment>
<proteinExistence type="inferred from homology"/>
<dbReference type="EMBL" id="JBHMAF010000061">
    <property type="protein sequence ID" value="MFB9759138.1"/>
    <property type="molecule type" value="Genomic_DNA"/>
</dbReference>
<dbReference type="Proteomes" id="UP001589609">
    <property type="component" value="Unassembled WGS sequence"/>
</dbReference>
<sequence>MKVNFIWVSLLTLSLLIAGCNNITSTDKKEKEEKANATQEVNYKDQKNWEFESGDTQSPINIDTTKAQEMKDNGAIELNYNNAVLDEVDNGHSIQVDVTGTAKIDGRDFDLTQFHFHAPSEHKLDGKHYPIEAHFVNKAQDGRLAVIGVFFKEGAENQGFKKVIDSIKKGDKNTSVGEINIAAMLPTNKSYYHYLGSLTTPPLSENVEWYVMKNPVEVSKAQIEAFQSYYNSNNRDIQPLNERPILKHEE</sequence>
<feature type="signal peptide" evidence="10">
    <location>
        <begin position="1"/>
        <end position="23"/>
    </location>
</feature>
<name>A0ABV5WEW1_9BACI</name>
<evidence type="ECO:0000256" key="1">
    <source>
        <dbReference type="ARBA" id="ARBA00001947"/>
    </source>
</evidence>
<evidence type="ECO:0000256" key="7">
    <source>
        <dbReference type="ARBA" id="ARBA00022833"/>
    </source>
</evidence>
<evidence type="ECO:0000256" key="10">
    <source>
        <dbReference type="RuleBase" id="RU367011"/>
    </source>
</evidence>
<dbReference type="InterPro" id="IPR001148">
    <property type="entry name" value="CA_dom"/>
</dbReference>
<evidence type="ECO:0000313" key="12">
    <source>
        <dbReference type="EMBL" id="MFB9759138.1"/>
    </source>
</evidence>
<keyword evidence="13" id="KW-1185">Reference proteome</keyword>
<evidence type="ECO:0000256" key="3">
    <source>
        <dbReference type="ARBA" id="ARBA00010718"/>
    </source>
</evidence>
<dbReference type="SMART" id="SM01057">
    <property type="entry name" value="Carb_anhydrase"/>
    <property type="match status" value="1"/>
</dbReference>
<dbReference type="InterPro" id="IPR036398">
    <property type="entry name" value="CA_dom_sf"/>
</dbReference>
<keyword evidence="10" id="KW-0732">Signal</keyword>
<evidence type="ECO:0000256" key="9">
    <source>
        <dbReference type="ARBA" id="ARBA00048348"/>
    </source>
</evidence>
<dbReference type="EC" id="4.2.1.1" evidence="4 10"/>
<keyword evidence="8 10" id="KW-0456">Lyase</keyword>
<dbReference type="InterPro" id="IPR018338">
    <property type="entry name" value="Carbonic_anhydrase_a-class_CS"/>
</dbReference>
<dbReference type="PROSITE" id="PS51144">
    <property type="entry name" value="ALPHA_CA_2"/>
    <property type="match status" value="1"/>
</dbReference>
<gene>
    <name evidence="12" type="ORF">ACFFMS_11835</name>
</gene>
<comment type="cofactor">
    <cofactor evidence="1 10">
        <name>Zn(2+)</name>
        <dbReference type="ChEBI" id="CHEBI:29105"/>
    </cofactor>
</comment>
<keyword evidence="7 10" id="KW-0862">Zinc</keyword>
<dbReference type="InterPro" id="IPR041891">
    <property type="entry name" value="Alpha_CA_prokaryot-like"/>
</dbReference>
<dbReference type="PROSITE" id="PS51257">
    <property type="entry name" value="PROKAR_LIPOPROTEIN"/>
    <property type="match status" value="1"/>
</dbReference>
<dbReference type="Pfam" id="PF00194">
    <property type="entry name" value="Carb_anhydrase"/>
    <property type="match status" value="1"/>
</dbReference>
<dbReference type="RefSeq" id="WP_379949437.1">
    <property type="nucleotide sequence ID" value="NZ_JBHMAF010000061.1"/>
</dbReference>
<evidence type="ECO:0000256" key="2">
    <source>
        <dbReference type="ARBA" id="ARBA00002904"/>
    </source>
</evidence>
<evidence type="ECO:0000256" key="6">
    <source>
        <dbReference type="ARBA" id="ARBA00022723"/>
    </source>
</evidence>
<comment type="similarity">
    <text evidence="3 10">Belongs to the alpha-carbonic anhydrase family.</text>
</comment>
<keyword evidence="6 10" id="KW-0479">Metal-binding</keyword>
<evidence type="ECO:0000256" key="8">
    <source>
        <dbReference type="ARBA" id="ARBA00023239"/>
    </source>
</evidence>
<feature type="domain" description="Alpha-carbonic anhydrase" evidence="11">
    <location>
        <begin position="39"/>
        <end position="250"/>
    </location>
</feature>
<organism evidence="12 13">
    <name type="scientific">Ectobacillus funiculus</name>
    <dbReference type="NCBI Taxonomy" id="137993"/>
    <lineage>
        <taxon>Bacteria</taxon>
        <taxon>Bacillati</taxon>
        <taxon>Bacillota</taxon>
        <taxon>Bacilli</taxon>
        <taxon>Bacillales</taxon>
        <taxon>Bacillaceae</taxon>
        <taxon>Ectobacillus</taxon>
    </lineage>
</organism>
<protein>
    <recommendedName>
        <fullName evidence="5 10">Carbonic anhydrase</fullName>
        <ecNumber evidence="4 10">4.2.1.1</ecNumber>
    </recommendedName>
</protein>
<dbReference type="PANTHER" id="PTHR18952:SF265">
    <property type="entry name" value="CARBONIC ANHYDRASE"/>
    <property type="match status" value="1"/>
</dbReference>
<evidence type="ECO:0000259" key="11">
    <source>
        <dbReference type="PROSITE" id="PS51144"/>
    </source>
</evidence>